<evidence type="ECO:0000256" key="1">
    <source>
        <dbReference type="SAM" id="Phobius"/>
    </source>
</evidence>
<keyword evidence="1" id="KW-0812">Transmembrane</keyword>
<gene>
    <name evidence="2" type="ORF">C6571_03860</name>
</gene>
<feature type="transmembrane region" description="Helical" evidence="1">
    <location>
        <begin position="116"/>
        <end position="135"/>
    </location>
</feature>
<dbReference type="Pfam" id="PF13160">
    <property type="entry name" value="DUF3995"/>
    <property type="match status" value="1"/>
</dbReference>
<dbReference type="KEGG" id="simp:C6571_03860"/>
<feature type="transmembrane region" description="Helical" evidence="1">
    <location>
        <begin position="46"/>
        <end position="68"/>
    </location>
</feature>
<name>A0A2S0MXT7_9BURK</name>
<dbReference type="InterPro" id="IPR025058">
    <property type="entry name" value="DUF3995"/>
</dbReference>
<keyword evidence="1" id="KW-1133">Transmembrane helix</keyword>
<protein>
    <submittedName>
        <fullName evidence="2">DUF3995 domain-containing protein</fullName>
    </submittedName>
</protein>
<accession>A0A2S0MXT7</accession>
<dbReference type="OrthoDB" id="8590912at2"/>
<evidence type="ECO:0000313" key="2">
    <source>
        <dbReference type="EMBL" id="AVO40531.1"/>
    </source>
</evidence>
<reference evidence="2 3" key="1">
    <citation type="submission" date="2018-03" db="EMBL/GenBank/DDBJ databases">
        <title>Genome sequencing of Simplicispira sp.</title>
        <authorList>
            <person name="Kim S.-J."/>
            <person name="Heo J."/>
            <person name="Kwon S.-W."/>
        </authorList>
    </citation>
    <scope>NUCLEOTIDE SEQUENCE [LARGE SCALE GENOMIC DNA]</scope>
    <source>
        <strain evidence="2 3">SC1-8</strain>
    </source>
</reference>
<dbReference type="AlphaFoldDB" id="A0A2S0MXT7"/>
<keyword evidence="3" id="KW-1185">Reference proteome</keyword>
<organism evidence="2 3">
    <name type="scientific">Simplicispira suum</name>
    <dbReference type="NCBI Taxonomy" id="2109915"/>
    <lineage>
        <taxon>Bacteria</taxon>
        <taxon>Pseudomonadati</taxon>
        <taxon>Pseudomonadota</taxon>
        <taxon>Betaproteobacteria</taxon>
        <taxon>Burkholderiales</taxon>
        <taxon>Comamonadaceae</taxon>
        <taxon>Simplicispira</taxon>
    </lineage>
</organism>
<evidence type="ECO:0000313" key="3">
    <source>
        <dbReference type="Proteomes" id="UP000239326"/>
    </source>
</evidence>
<feature type="transmembrane region" description="Helical" evidence="1">
    <location>
        <begin position="80"/>
        <end position="104"/>
    </location>
</feature>
<sequence length="136" mass="14520">MIPVLLACALLGLSGLHFYWAAGGLWAKRLAIPEIEGKPAFTPSRLLTTVVAVALACAAGIAILRGFFLFSSFPGSPAHWASIGIGVLFVLRAIGDFRLVGFFKRIRGTDFALWDSWLYCPACLLIASAFFAVAAS</sequence>
<keyword evidence="1" id="KW-0472">Membrane</keyword>
<proteinExistence type="predicted"/>
<dbReference type="EMBL" id="CP027669">
    <property type="protein sequence ID" value="AVO40531.1"/>
    <property type="molecule type" value="Genomic_DNA"/>
</dbReference>
<dbReference type="Proteomes" id="UP000239326">
    <property type="component" value="Chromosome"/>
</dbReference>
<dbReference type="RefSeq" id="WP_106445522.1">
    <property type="nucleotide sequence ID" value="NZ_CP027669.1"/>
</dbReference>